<dbReference type="EC" id="3.1.3.78" evidence="4 11"/>
<evidence type="ECO:0000256" key="10">
    <source>
        <dbReference type="ARBA" id="ARBA00023228"/>
    </source>
</evidence>
<evidence type="ECO:0000256" key="9">
    <source>
        <dbReference type="ARBA" id="ARBA00023136"/>
    </source>
</evidence>
<organism evidence="13 14">
    <name type="scientific">Limulus polyphemus</name>
    <name type="common">Atlantic horseshoe crab</name>
    <dbReference type="NCBI Taxonomy" id="6850"/>
    <lineage>
        <taxon>Eukaryota</taxon>
        <taxon>Metazoa</taxon>
        <taxon>Ecdysozoa</taxon>
        <taxon>Arthropoda</taxon>
        <taxon>Chelicerata</taxon>
        <taxon>Merostomata</taxon>
        <taxon>Xiphosura</taxon>
        <taxon>Limulidae</taxon>
        <taxon>Limulus</taxon>
    </lineage>
</organism>
<dbReference type="PANTHER" id="PTHR21014:SF6">
    <property type="entry name" value="PHOSPHATIDYLINOSITOL-4,5-BISPHOSPHATE 4-PHOSPHATASE"/>
    <property type="match status" value="1"/>
</dbReference>
<evidence type="ECO:0000256" key="4">
    <source>
        <dbReference type="ARBA" id="ARBA00012936"/>
    </source>
</evidence>
<accession>A0ABM1B062</accession>
<gene>
    <name evidence="14 15" type="primary">LOC106457221</name>
</gene>
<evidence type="ECO:0000256" key="5">
    <source>
        <dbReference type="ARBA" id="ARBA00022692"/>
    </source>
</evidence>
<keyword evidence="8 11" id="KW-1133">Transmembrane helix</keyword>
<evidence type="ECO:0000256" key="7">
    <source>
        <dbReference type="ARBA" id="ARBA00022801"/>
    </source>
</evidence>
<protein>
    <recommendedName>
        <fullName evidence="4 11">Phosphatidylinositol-4,5-bisphosphate 4-phosphatase</fullName>
        <ecNumber evidence="4 11">3.1.3.78</ecNumber>
    </recommendedName>
</protein>
<evidence type="ECO:0000313" key="15">
    <source>
        <dbReference type="RefSeq" id="XP_022238963.1"/>
    </source>
</evidence>
<evidence type="ECO:0000256" key="2">
    <source>
        <dbReference type="ARBA" id="ARBA00004107"/>
    </source>
</evidence>
<dbReference type="InterPro" id="IPR019178">
    <property type="entry name" value="PtdIns-P2-Ptase"/>
</dbReference>
<comment type="subcellular location">
    <subcellularLocation>
        <location evidence="2 11">Late endosome membrane</location>
        <topology evidence="2 11">Multi-pass membrane protein</topology>
    </subcellularLocation>
    <subcellularLocation>
        <location evidence="3 11">Lysosome membrane</location>
        <topology evidence="3 11">Multi-pass membrane protein</topology>
    </subcellularLocation>
</comment>
<evidence type="ECO:0000256" key="3">
    <source>
        <dbReference type="ARBA" id="ARBA00004155"/>
    </source>
</evidence>
<proteinExistence type="predicted"/>
<feature type="transmembrane region" description="Helical" evidence="11">
    <location>
        <begin position="222"/>
        <end position="241"/>
    </location>
</feature>
<evidence type="ECO:0000256" key="8">
    <source>
        <dbReference type="ARBA" id="ARBA00022989"/>
    </source>
</evidence>
<evidence type="ECO:0000313" key="14">
    <source>
        <dbReference type="RefSeq" id="XP_013772069.1"/>
    </source>
</evidence>
<evidence type="ECO:0000256" key="1">
    <source>
        <dbReference type="ARBA" id="ARBA00001261"/>
    </source>
</evidence>
<comment type="function">
    <text evidence="11">Catalyzes the hydrolysis of phosphatidylinositol-4,5-bisphosphate (PtdIns-4,5-P2) to phosphatidylinositol-4-phosphate (PtdIns-4-P).</text>
</comment>
<dbReference type="RefSeq" id="XP_022238963.1">
    <property type="nucleotide sequence ID" value="XM_022383255.1"/>
</dbReference>
<evidence type="ECO:0000256" key="6">
    <source>
        <dbReference type="ARBA" id="ARBA00022753"/>
    </source>
</evidence>
<keyword evidence="9 11" id="KW-0472">Membrane</keyword>
<name>A0ABM1B062_LIMPO</name>
<keyword evidence="13" id="KW-1185">Reference proteome</keyword>
<evidence type="ECO:0000256" key="12">
    <source>
        <dbReference type="SAM" id="MobiDB-lite"/>
    </source>
</evidence>
<keyword evidence="5 11" id="KW-0812">Transmembrane</keyword>
<reference evidence="14 15" key="1">
    <citation type="submission" date="2025-05" db="UniProtKB">
        <authorList>
            <consortium name="RefSeq"/>
        </authorList>
    </citation>
    <scope>IDENTIFICATION</scope>
    <source>
        <tissue evidence="14 15">Muscle</tissue>
    </source>
</reference>
<evidence type="ECO:0000256" key="11">
    <source>
        <dbReference type="RuleBase" id="RU365008"/>
    </source>
</evidence>
<dbReference type="RefSeq" id="XP_013772069.1">
    <property type="nucleotide sequence ID" value="XM_013916615.2"/>
</dbReference>
<comment type="catalytic activity">
    <reaction evidence="1 11">
        <text>a 1,2-diacyl-sn-glycero-3-phospho-(1D-myo-inositol-4,5-bisphosphate) + H2O = a 1,2-diacyl-sn-glycero-3-phospho-(1D-myo-inositol-5-phosphate) + phosphate</text>
        <dbReference type="Rhea" id="RHEA:25674"/>
        <dbReference type="ChEBI" id="CHEBI:15377"/>
        <dbReference type="ChEBI" id="CHEBI:43474"/>
        <dbReference type="ChEBI" id="CHEBI:57795"/>
        <dbReference type="ChEBI" id="CHEBI:58456"/>
        <dbReference type="EC" id="3.1.3.78"/>
    </reaction>
</comment>
<keyword evidence="10 11" id="KW-0458">Lysosome</keyword>
<feature type="transmembrane region" description="Helical" evidence="11">
    <location>
        <begin position="195"/>
        <end position="216"/>
    </location>
</feature>
<dbReference type="Pfam" id="PF09788">
    <property type="entry name" value="Tmemb_55A"/>
    <property type="match status" value="1"/>
</dbReference>
<dbReference type="PANTHER" id="PTHR21014">
    <property type="entry name" value="PHOSPHATIDYLINOSITOL-4,5-BISPHOSPHATE 4-PHOSPHATASE"/>
    <property type="match status" value="1"/>
</dbReference>
<dbReference type="GeneID" id="106457221"/>
<keyword evidence="7 11" id="KW-0378">Hydrolase</keyword>
<feature type="region of interest" description="Disordered" evidence="12">
    <location>
        <begin position="26"/>
        <end position="45"/>
    </location>
</feature>
<sequence>MSEKSPLLQNEQRNYAQGSQFGERLLDLPVPTAPPTQNEGHLEVENVLPPPYSPYSSSAGAEIPMIPCKVCHTMIDIQGKLNQFVVKCNNCNEATPIKNAPPGKKYVRCVCNCLLICKAESQKIICPRPNCKRVTNLATHTVSQPVTCIPGMCRISCGHCHSTFLFNTLSNSLARCCSCRKVSSVGYEFARRRGFIYLLLAFVFLIIALGLTIGTYEIASTAGGIVVVYIGGFISFFGFLIKSLYFFTMKVSTIEGPA</sequence>
<keyword evidence="6 11" id="KW-0967">Endosome</keyword>
<evidence type="ECO:0000313" key="13">
    <source>
        <dbReference type="Proteomes" id="UP000694941"/>
    </source>
</evidence>
<dbReference type="Proteomes" id="UP000694941">
    <property type="component" value="Unplaced"/>
</dbReference>